<evidence type="ECO:0000256" key="1">
    <source>
        <dbReference type="SAM" id="MobiDB-lite"/>
    </source>
</evidence>
<dbReference type="GO" id="GO:0002322">
    <property type="term" value="P:B cell proliferation involved in immune response"/>
    <property type="evidence" value="ECO:0007669"/>
    <property type="project" value="TreeGrafter"/>
</dbReference>
<evidence type="ECO:0000256" key="2">
    <source>
        <dbReference type="SAM" id="Phobius"/>
    </source>
</evidence>
<feature type="region of interest" description="Disordered" evidence="1">
    <location>
        <begin position="92"/>
        <end position="180"/>
    </location>
</feature>
<dbReference type="GO" id="GO:0001782">
    <property type="term" value="P:B cell homeostasis"/>
    <property type="evidence" value="ECO:0007669"/>
    <property type="project" value="TreeGrafter"/>
</dbReference>
<dbReference type="OrthoDB" id="9832665at2759"/>
<accession>A0A6J2MHN2</accession>
<protein>
    <submittedName>
        <fullName evidence="3">GRB2 binding adaptor protein, transmembrane</fullName>
    </submittedName>
    <submittedName>
        <fullName evidence="6">Protein GAPT</fullName>
    </submittedName>
</protein>
<keyword evidence="2" id="KW-0472">Membrane</keyword>
<dbReference type="Proteomes" id="UP000504628">
    <property type="component" value="Chromosome 3"/>
</dbReference>
<keyword evidence="4" id="KW-1185">Reference proteome</keyword>
<dbReference type="RefSeq" id="XP_028378821.1">
    <property type="nucleotide sequence ID" value="XM_028523020.2"/>
</dbReference>
<evidence type="ECO:0000313" key="3">
    <source>
        <dbReference type="EMBL" id="KAF6124469.1"/>
    </source>
</evidence>
<dbReference type="PRINTS" id="PR02077">
    <property type="entry name" value="PROTEINGAPT"/>
</dbReference>
<proteinExistence type="predicted"/>
<dbReference type="KEGG" id="pdic:114505140"/>
<sequence>MTSNCTCELLASGGGLANSTACAEALKSCGRSSVPVSVGVTLLLLLLVLCGLGGFWFWRRRATSPLALPGFLRRSGSKRRDYSRTLSLRAHALGPKGKAQGDAQGRRPAARAAGPCDDDYENLEVGPPKAEEADKGLYENTQQASPAEPVYGNQASPYYNFQGPVSPDTPQDEGIYILPD</sequence>
<dbReference type="Proteomes" id="UP000664940">
    <property type="component" value="Unassembled WGS sequence"/>
</dbReference>
<evidence type="ECO:0000313" key="6">
    <source>
        <dbReference type="RefSeq" id="XP_028378821.1"/>
    </source>
</evidence>
<evidence type="ECO:0000313" key="4">
    <source>
        <dbReference type="Proteomes" id="UP000504628"/>
    </source>
</evidence>
<keyword evidence="2 3" id="KW-0812">Transmembrane</keyword>
<dbReference type="GO" id="GO:0016020">
    <property type="term" value="C:membrane"/>
    <property type="evidence" value="ECO:0007669"/>
    <property type="project" value="InterPro"/>
</dbReference>
<organism evidence="4 6">
    <name type="scientific">Phyllostomus discolor</name>
    <name type="common">pale spear-nosed bat</name>
    <dbReference type="NCBI Taxonomy" id="89673"/>
    <lineage>
        <taxon>Eukaryota</taxon>
        <taxon>Metazoa</taxon>
        <taxon>Chordata</taxon>
        <taxon>Craniata</taxon>
        <taxon>Vertebrata</taxon>
        <taxon>Euteleostomi</taxon>
        <taxon>Mammalia</taxon>
        <taxon>Eutheria</taxon>
        <taxon>Laurasiatheria</taxon>
        <taxon>Chiroptera</taxon>
        <taxon>Yangochiroptera</taxon>
        <taxon>Phyllostomidae</taxon>
        <taxon>Phyllostominae</taxon>
        <taxon>Phyllostomus</taxon>
    </lineage>
</organism>
<dbReference type="EMBL" id="JABVXQ010000002">
    <property type="protein sequence ID" value="KAF6124469.1"/>
    <property type="molecule type" value="Genomic_DNA"/>
</dbReference>
<dbReference type="InterPro" id="IPR021082">
    <property type="entry name" value="Protein_GAPT"/>
</dbReference>
<feature type="compositionally biased region" description="Low complexity" evidence="1">
    <location>
        <begin position="100"/>
        <end position="115"/>
    </location>
</feature>
<reference evidence="6" key="2">
    <citation type="submission" date="2025-04" db="UniProtKB">
        <authorList>
            <consortium name="RefSeq"/>
        </authorList>
    </citation>
    <scope>IDENTIFICATION</scope>
    <source>
        <tissue evidence="6">Muscle</tissue>
    </source>
</reference>
<dbReference type="AlphaFoldDB" id="A0A6J2MHN2"/>
<name>A0A6J2MHN2_9CHIR</name>
<dbReference type="GeneID" id="114505140"/>
<dbReference type="PANTHER" id="PTHR37350">
    <property type="entry name" value="PROTEIN GAPT"/>
    <property type="match status" value="1"/>
</dbReference>
<dbReference type="CTD" id="202309"/>
<keyword evidence="2" id="KW-1133">Transmembrane helix</keyword>
<dbReference type="Pfam" id="PF11770">
    <property type="entry name" value="GAPT"/>
    <property type="match status" value="1"/>
</dbReference>
<evidence type="ECO:0000313" key="5">
    <source>
        <dbReference type="Proteomes" id="UP000664940"/>
    </source>
</evidence>
<dbReference type="PANTHER" id="PTHR37350:SF1">
    <property type="entry name" value="PROTEIN GAPT"/>
    <property type="match status" value="1"/>
</dbReference>
<reference evidence="3 5" key="1">
    <citation type="journal article" date="2020" name="Nature">
        <title>Six reference-quality genomes reveal evolution of bat adaptations.</title>
        <authorList>
            <person name="Jebb D."/>
            <person name="Huang Z."/>
            <person name="Pippel M."/>
            <person name="Hughes G.M."/>
            <person name="Lavrichenko K."/>
            <person name="Devanna P."/>
            <person name="Winkler S."/>
            <person name="Jermiin L.S."/>
            <person name="Skirmuntt E.C."/>
            <person name="Katzourakis A."/>
            <person name="Burkitt-Gray L."/>
            <person name="Ray D.A."/>
            <person name="Sullivan K.A.M."/>
            <person name="Roscito J.G."/>
            <person name="Kirilenko B.M."/>
            <person name="Davalos L.M."/>
            <person name="Corthals A.P."/>
            <person name="Power M.L."/>
            <person name="Jones G."/>
            <person name="Ransome R.D."/>
            <person name="Dechmann D.K.N."/>
            <person name="Locatelli A.G."/>
            <person name="Puechmaille S.J."/>
            <person name="Fedrigo O."/>
            <person name="Jarvis E.D."/>
            <person name="Hiller M."/>
            <person name="Vernes S.C."/>
            <person name="Myers E.W."/>
            <person name="Teeling E.C."/>
        </authorList>
    </citation>
    <scope>NUCLEOTIDE SEQUENCE [LARGE SCALE GENOMIC DNA]</scope>
    <source>
        <strain evidence="3">Bat1K_MPI-CBG_1</strain>
    </source>
</reference>
<gene>
    <name evidence="6" type="primary">GAPT</name>
    <name evidence="3" type="ORF">HJG60_005435</name>
</gene>
<feature type="transmembrane region" description="Helical" evidence="2">
    <location>
        <begin position="36"/>
        <end position="58"/>
    </location>
</feature>